<feature type="coiled-coil region" evidence="1">
    <location>
        <begin position="19"/>
        <end position="46"/>
    </location>
</feature>
<accession>A0AAJ0DDG5</accession>
<dbReference type="Proteomes" id="UP001271007">
    <property type="component" value="Unassembled WGS sequence"/>
</dbReference>
<dbReference type="PANTHER" id="PTHR32387">
    <property type="entry name" value="WU:FJ29H11"/>
    <property type="match status" value="1"/>
</dbReference>
<evidence type="ECO:0000313" key="2">
    <source>
        <dbReference type="EMBL" id="KAK3047965.1"/>
    </source>
</evidence>
<protein>
    <submittedName>
        <fullName evidence="2">Uncharacterized protein</fullName>
    </submittedName>
</protein>
<evidence type="ECO:0000256" key="1">
    <source>
        <dbReference type="SAM" id="Coils"/>
    </source>
</evidence>
<keyword evidence="3" id="KW-1185">Reference proteome</keyword>
<dbReference type="Gene3D" id="3.30.565.10">
    <property type="entry name" value="Histidine kinase-like ATPase, C-terminal domain"/>
    <property type="match status" value="1"/>
</dbReference>
<dbReference type="PANTHER" id="PTHR32387:SF0">
    <property type="entry name" value="PROTEIN NO VEIN"/>
    <property type="match status" value="1"/>
</dbReference>
<reference evidence="2" key="1">
    <citation type="submission" date="2023-04" db="EMBL/GenBank/DDBJ databases">
        <title>Black Yeasts Isolated from many extreme environments.</title>
        <authorList>
            <person name="Coleine C."/>
            <person name="Stajich J.E."/>
            <person name="Selbmann L."/>
        </authorList>
    </citation>
    <scope>NUCLEOTIDE SEQUENCE</scope>
    <source>
        <strain evidence="2">CCFEE 5312</strain>
    </source>
</reference>
<dbReference type="InterPro" id="IPR052957">
    <property type="entry name" value="Auxin_embryo_med"/>
</dbReference>
<dbReference type="SUPFAM" id="SSF55874">
    <property type="entry name" value="ATPase domain of HSP90 chaperone/DNA topoisomerase II/histidine kinase"/>
    <property type="match status" value="1"/>
</dbReference>
<dbReference type="NCBIfam" id="NF047352">
    <property type="entry name" value="P_loop_sacsin"/>
    <property type="match status" value="1"/>
</dbReference>
<name>A0AAJ0DDG5_9PEZI</name>
<proteinExistence type="predicted"/>
<dbReference type="AlphaFoldDB" id="A0AAJ0DDG5"/>
<gene>
    <name evidence="2" type="ORF">LTR09_010640</name>
</gene>
<organism evidence="2 3">
    <name type="scientific">Extremus antarcticus</name>
    <dbReference type="NCBI Taxonomy" id="702011"/>
    <lineage>
        <taxon>Eukaryota</taxon>
        <taxon>Fungi</taxon>
        <taxon>Dikarya</taxon>
        <taxon>Ascomycota</taxon>
        <taxon>Pezizomycotina</taxon>
        <taxon>Dothideomycetes</taxon>
        <taxon>Dothideomycetidae</taxon>
        <taxon>Mycosphaerellales</taxon>
        <taxon>Extremaceae</taxon>
        <taxon>Extremus</taxon>
    </lineage>
</organism>
<comment type="caution">
    <text evidence="2">The sequence shown here is derived from an EMBL/GenBank/DDBJ whole genome shotgun (WGS) entry which is preliminary data.</text>
</comment>
<dbReference type="InterPro" id="IPR036890">
    <property type="entry name" value="HATPase_C_sf"/>
</dbReference>
<dbReference type="EMBL" id="JAWDJX010000054">
    <property type="protein sequence ID" value="KAK3047965.1"/>
    <property type="molecule type" value="Genomic_DNA"/>
</dbReference>
<keyword evidence="1" id="KW-0175">Coiled coil</keyword>
<sequence length="900" mass="101723">MDPRRRAKEAVSKIAEKFGHLDEEELEELERVNQALRQKVERSLLAKDKIAGHAILTLAKNIYGSDARFVFELLQNADDNRFSKAHASGAPPYVTFHLYSDRIVVECNEDGFNERDLQSICSVGDSSKSASHGYIGAKGIGFKSVFIAAWKVQVQSGYYSFYFKHKRGDSGLGMVVPIWQDTMETLQDPLTRMTLYLHESDGETYLEDLRATIFKQLSDLQETSLLFLRKLKKISVKFYDDDDGLKTSRSFQKDDIDDHRVLLKTIKIQLPDDSTISTKQFHVTKYTASNLSRSASREIPDTADARKAAAVAEVVLAFPLTDGSEPLIEKQDLFAFLPVRESDFKFIIQSDFDTSANRQDISTTSRRNIDLLDAIADAFIAAVLTFCKHSDLCYTWPTFLPSSKDRITHFWLGLRDKIQSRVTRTPVLLARHGTQLRKIDTVALLAGHFKDDEGSPLLDDSATSVFISNRYSPEATNLLEEYGLKIMDVDHVVDLLRADLTRATSKMRSASTSQRWHSTMAQLLTKYANYYRVRQLALLPLRSGDWVSLDSGSVYLPTAEEIPVPIDVNMRILDPAAVANKDRRALYTRFGAAEPSVVDVRIAIGNGYGALFPCSSLAQSKSHLHFLYLSQLCDPKPVRKDYRTIHLRTSLGRNENPYTQDVFLPTHHPYGALELLASGTDVPGFPVIFLHSDYLLDAPEAPSLRYPSWERWLCDFIGVRERLRLVAEDGNALSDTWAYVASHRPDRLLGLLEHLWQHEESQITSNEALKTQIQGTNVEGLCGSLLSAPCTLKATYLPLASLRAHCERFMEQTEPFPFLELDSTMSPEQMRTKWLFLHEVFSVGIEDDLRFLLDVFFWIKQANPGSSTLTRHGRLIDLYIAIYAKCLGSADGERSRRMVA</sequence>
<evidence type="ECO:0000313" key="3">
    <source>
        <dbReference type="Proteomes" id="UP001271007"/>
    </source>
</evidence>